<evidence type="ECO:0000313" key="2">
    <source>
        <dbReference type="EMBL" id="KAJ8393618.1"/>
    </source>
</evidence>
<organism evidence="2 3">
    <name type="scientific">Aldrovandia affinis</name>
    <dbReference type="NCBI Taxonomy" id="143900"/>
    <lineage>
        <taxon>Eukaryota</taxon>
        <taxon>Metazoa</taxon>
        <taxon>Chordata</taxon>
        <taxon>Craniata</taxon>
        <taxon>Vertebrata</taxon>
        <taxon>Euteleostomi</taxon>
        <taxon>Actinopterygii</taxon>
        <taxon>Neopterygii</taxon>
        <taxon>Teleostei</taxon>
        <taxon>Notacanthiformes</taxon>
        <taxon>Halosauridae</taxon>
        <taxon>Aldrovandia</taxon>
    </lineage>
</organism>
<feature type="region of interest" description="Disordered" evidence="1">
    <location>
        <begin position="159"/>
        <end position="224"/>
    </location>
</feature>
<sequence length="224" mass="24149">MWALRITRSNAGTITMLTDSRRPRNTVAPAREPPASPCCQSPRKSGPGKNTPASVVDGLSAHTADVINSLSVPPLCGNMHPAFTLQKKEVLKRSLPSAIYDEWLREDRAGRQVGAIKSAICQIPPWLSSEAGGDERLLCHGNTCRTTFSSLCPLKAAPPAAQHGRGLRPEGEMRPHIPDPRRSQPCGRRGSRAGDRSGSTGEWRSRSHVRGGAEARECSGSRCD</sequence>
<dbReference type="Proteomes" id="UP001221898">
    <property type="component" value="Unassembled WGS sequence"/>
</dbReference>
<feature type="region of interest" description="Disordered" evidence="1">
    <location>
        <begin position="19"/>
        <end position="53"/>
    </location>
</feature>
<protein>
    <submittedName>
        <fullName evidence="2">Uncharacterized protein</fullName>
    </submittedName>
</protein>
<accession>A0AAD7S0F7</accession>
<dbReference type="AlphaFoldDB" id="A0AAD7S0F7"/>
<proteinExistence type="predicted"/>
<feature type="compositionally biased region" description="Basic and acidic residues" evidence="1">
    <location>
        <begin position="211"/>
        <end position="224"/>
    </location>
</feature>
<reference evidence="2" key="1">
    <citation type="journal article" date="2023" name="Science">
        <title>Genome structures resolve the early diversification of teleost fishes.</title>
        <authorList>
            <person name="Parey E."/>
            <person name="Louis A."/>
            <person name="Montfort J."/>
            <person name="Bouchez O."/>
            <person name="Roques C."/>
            <person name="Iampietro C."/>
            <person name="Lluch J."/>
            <person name="Castinel A."/>
            <person name="Donnadieu C."/>
            <person name="Desvignes T."/>
            <person name="Floi Bucao C."/>
            <person name="Jouanno E."/>
            <person name="Wen M."/>
            <person name="Mejri S."/>
            <person name="Dirks R."/>
            <person name="Jansen H."/>
            <person name="Henkel C."/>
            <person name="Chen W.J."/>
            <person name="Zahm M."/>
            <person name="Cabau C."/>
            <person name="Klopp C."/>
            <person name="Thompson A.W."/>
            <person name="Robinson-Rechavi M."/>
            <person name="Braasch I."/>
            <person name="Lecointre G."/>
            <person name="Bobe J."/>
            <person name="Postlethwait J.H."/>
            <person name="Berthelot C."/>
            <person name="Roest Crollius H."/>
            <person name="Guiguen Y."/>
        </authorList>
    </citation>
    <scope>NUCLEOTIDE SEQUENCE</scope>
    <source>
        <strain evidence="2">NC1722</strain>
    </source>
</reference>
<gene>
    <name evidence="2" type="ORF">AAFF_G00058370</name>
</gene>
<evidence type="ECO:0000313" key="3">
    <source>
        <dbReference type="Proteomes" id="UP001221898"/>
    </source>
</evidence>
<comment type="caution">
    <text evidence="2">The sequence shown here is derived from an EMBL/GenBank/DDBJ whole genome shotgun (WGS) entry which is preliminary data.</text>
</comment>
<name>A0AAD7S0F7_9TELE</name>
<evidence type="ECO:0000256" key="1">
    <source>
        <dbReference type="SAM" id="MobiDB-lite"/>
    </source>
</evidence>
<dbReference type="EMBL" id="JAINUG010000135">
    <property type="protein sequence ID" value="KAJ8393618.1"/>
    <property type="molecule type" value="Genomic_DNA"/>
</dbReference>
<feature type="compositionally biased region" description="Basic and acidic residues" evidence="1">
    <location>
        <begin position="167"/>
        <end position="182"/>
    </location>
</feature>
<keyword evidence="3" id="KW-1185">Reference proteome</keyword>